<keyword evidence="5" id="KW-0677">Repeat</keyword>
<evidence type="ECO:0008006" key="12">
    <source>
        <dbReference type="Google" id="ProtNLM"/>
    </source>
</evidence>
<feature type="compositionally biased region" description="Polar residues" evidence="9">
    <location>
        <begin position="105"/>
        <end position="115"/>
    </location>
</feature>
<name>A0A8B9ZXJ0_9AVES</name>
<feature type="compositionally biased region" description="Basic and acidic residues" evidence="9">
    <location>
        <begin position="65"/>
        <end position="76"/>
    </location>
</feature>
<dbReference type="Pfam" id="PF00153">
    <property type="entry name" value="Mito_carr"/>
    <property type="match status" value="2"/>
</dbReference>
<comment type="similarity">
    <text evidence="2">Belongs to the mitochondrial carrier (TC 2.A.29) family.</text>
</comment>
<keyword evidence="6" id="KW-1133">Transmembrane helix</keyword>
<organism evidence="10 11">
    <name type="scientific">Anas zonorhyncha</name>
    <name type="common">Eastern spot-billed duck</name>
    <dbReference type="NCBI Taxonomy" id="75864"/>
    <lineage>
        <taxon>Eukaryota</taxon>
        <taxon>Metazoa</taxon>
        <taxon>Chordata</taxon>
        <taxon>Craniata</taxon>
        <taxon>Vertebrata</taxon>
        <taxon>Euteleostomi</taxon>
        <taxon>Archelosauria</taxon>
        <taxon>Archosauria</taxon>
        <taxon>Dinosauria</taxon>
        <taxon>Saurischia</taxon>
        <taxon>Theropoda</taxon>
        <taxon>Coelurosauria</taxon>
        <taxon>Aves</taxon>
        <taxon>Neognathae</taxon>
        <taxon>Galloanserae</taxon>
        <taxon>Anseriformes</taxon>
        <taxon>Anatidae</taxon>
        <taxon>Anatinae</taxon>
        <taxon>Anas</taxon>
    </lineage>
</organism>
<evidence type="ECO:0000256" key="1">
    <source>
        <dbReference type="ARBA" id="ARBA00004141"/>
    </source>
</evidence>
<dbReference type="Proteomes" id="UP000694549">
    <property type="component" value="Unplaced"/>
</dbReference>
<reference evidence="10" key="2">
    <citation type="submission" date="2025-09" db="UniProtKB">
        <authorList>
            <consortium name="Ensembl"/>
        </authorList>
    </citation>
    <scope>IDENTIFICATION</scope>
</reference>
<keyword evidence="4 8" id="KW-0812">Transmembrane</keyword>
<evidence type="ECO:0000256" key="8">
    <source>
        <dbReference type="PROSITE-ProRule" id="PRU00282"/>
    </source>
</evidence>
<dbReference type="SUPFAM" id="SSF103506">
    <property type="entry name" value="Mitochondrial carrier"/>
    <property type="match status" value="1"/>
</dbReference>
<dbReference type="InterPro" id="IPR050391">
    <property type="entry name" value="Mito_Metabolite_Transporter"/>
</dbReference>
<evidence type="ECO:0000313" key="10">
    <source>
        <dbReference type="Ensembl" id="ENSAZOP00000023452.1"/>
    </source>
</evidence>
<sequence>MGAEEFPWPAPRAAPRAALPAAPRGPGGLPPLSAQPMGPGCGSAGLVLTLPGSPPGPPADTAGGEDAHDGDGDARGPHRRLPGSVQRAQRLAVPPGECPGAGTARHSTALPSQPHQRPWAALSAVPGQAGSQQDAAARSLLQMTYSLTRFAIYETARDRLGQGSQGPPPFYQKVLLGAVGGFTGGFVGTPADMVNVRMQNDVKQPAHLRRNYSHALDGMYRVLREEGLKKLFSGATMASSRGALVTVGQLSCYDQAKQLVLTTGLLSDNIFTHFLASFIAGGCATFLCQPLDVLKTRLMNSQGEYRGVTHCAMETAKLGPLAFYKVPPRGAWVGLWGGWERRRRSVVVEPELSRALPPAARLLHAPGPVLAPERCEPWPPLGSLPGSGFCSSSAVVRVPNRSAGPGSNAPALADHCRRWSVLGPEVQGWVQSPVSHLAPGRAPEVGFQTRGFFQLWPVRRPPLQPVCSSSPGSVHSPSDPGAVGSDPGFYRDSAYVVVMPALMCLGAEGLMHAADTCVHSDGCGASPAAPAASCLPPRPRLLGARAACPASLPRACKFVLLPWAGLLGTLGPDGEAGGQARADSSLTVPFQGFVPAAIRLIPHTVLTFVFLEQLRKYFGIKVVT</sequence>
<dbReference type="AlphaFoldDB" id="A0A8B9ZXJ0"/>
<evidence type="ECO:0000313" key="11">
    <source>
        <dbReference type="Proteomes" id="UP000694549"/>
    </source>
</evidence>
<keyword evidence="7 8" id="KW-0472">Membrane</keyword>
<proteinExistence type="inferred from homology"/>
<evidence type="ECO:0000256" key="9">
    <source>
        <dbReference type="SAM" id="MobiDB-lite"/>
    </source>
</evidence>
<evidence type="ECO:0000256" key="5">
    <source>
        <dbReference type="ARBA" id="ARBA00022737"/>
    </source>
</evidence>
<dbReference type="GO" id="GO:0016020">
    <property type="term" value="C:membrane"/>
    <property type="evidence" value="ECO:0007669"/>
    <property type="project" value="UniProtKB-SubCell"/>
</dbReference>
<keyword evidence="11" id="KW-1185">Reference proteome</keyword>
<keyword evidence="3" id="KW-0813">Transport</keyword>
<reference evidence="10" key="1">
    <citation type="submission" date="2025-08" db="UniProtKB">
        <authorList>
            <consortium name="Ensembl"/>
        </authorList>
    </citation>
    <scope>IDENTIFICATION</scope>
</reference>
<accession>A0A8B9ZXJ0</accession>
<dbReference type="PROSITE" id="PS50920">
    <property type="entry name" value="SOLCAR"/>
    <property type="match status" value="2"/>
</dbReference>
<evidence type="ECO:0000256" key="4">
    <source>
        <dbReference type="ARBA" id="ARBA00022692"/>
    </source>
</evidence>
<feature type="region of interest" description="Disordered" evidence="9">
    <location>
        <begin position="1"/>
        <end position="117"/>
    </location>
</feature>
<evidence type="ECO:0000256" key="3">
    <source>
        <dbReference type="ARBA" id="ARBA00022448"/>
    </source>
</evidence>
<dbReference type="InterPro" id="IPR023395">
    <property type="entry name" value="MCP_dom_sf"/>
</dbReference>
<evidence type="ECO:0000256" key="2">
    <source>
        <dbReference type="ARBA" id="ARBA00006375"/>
    </source>
</evidence>
<feature type="repeat" description="Solcar" evidence="8">
    <location>
        <begin position="268"/>
        <end position="363"/>
    </location>
</feature>
<evidence type="ECO:0000256" key="7">
    <source>
        <dbReference type="ARBA" id="ARBA00023136"/>
    </source>
</evidence>
<evidence type="ECO:0000256" key="6">
    <source>
        <dbReference type="ARBA" id="ARBA00022989"/>
    </source>
</evidence>
<dbReference type="InterPro" id="IPR018108">
    <property type="entry name" value="MCP_transmembrane"/>
</dbReference>
<feature type="repeat" description="Solcar" evidence="8">
    <location>
        <begin position="172"/>
        <end position="259"/>
    </location>
</feature>
<dbReference type="Gene3D" id="1.50.40.10">
    <property type="entry name" value="Mitochondrial carrier domain"/>
    <property type="match status" value="1"/>
</dbReference>
<comment type="subcellular location">
    <subcellularLocation>
        <location evidence="1">Membrane</location>
        <topology evidence="1">Multi-pass membrane protein</topology>
    </subcellularLocation>
</comment>
<protein>
    <recommendedName>
        <fullName evidence="12">Mitochondrial dicarboxylate carrier</fullName>
    </recommendedName>
</protein>
<dbReference type="PANTHER" id="PTHR45618">
    <property type="entry name" value="MITOCHONDRIAL DICARBOXYLATE CARRIER-RELATED"/>
    <property type="match status" value="1"/>
</dbReference>
<dbReference type="Ensembl" id="ENSAZOT00000025175.1">
    <property type="protein sequence ID" value="ENSAZOP00000023452.1"/>
    <property type="gene ID" value="ENSAZOG00000015154.1"/>
</dbReference>
<feature type="compositionally biased region" description="Low complexity" evidence="9">
    <location>
        <begin position="11"/>
        <end position="24"/>
    </location>
</feature>